<keyword evidence="4" id="KW-0410">Iron transport</keyword>
<evidence type="ECO:0000256" key="7">
    <source>
        <dbReference type="ARBA" id="ARBA00022989"/>
    </source>
</evidence>
<feature type="transmembrane region" description="Helical" evidence="16">
    <location>
        <begin position="625"/>
        <end position="643"/>
    </location>
</feature>
<feature type="transmembrane region" description="Helical" evidence="16">
    <location>
        <begin position="449"/>
        <end position="470"/>
    </location>
</feature>
<keyword evidence="5 16" id="KW-0812">Transmembrane</keyword>
<feature type="transmembrane region" description="Helical" evidence="16">
    <location>
        <begin position="507"/>
        <end position="526"/>
    </location>
</feature>
<organism evidence="18 19">
    <name type="scientific">Methanococcus aeolicus (strain ATCC BAA-1280 / DSM 17508 / OCM 812 / Nankai-3)</name>
    <dbReference type="NCBI Taxonomy" id="419665"/>
    <lineage>
        <taxon>Archaea</taxon>
        <taxon>Methanobacteriati</taxon>
        <taxon>Methanobacteriota</taxon>
        <taxon>Methanomada group</taxon>
        <taxon>Methanococci</taxon>
        <taxon>Methanococcales</taxon>
        <taxon>Methanococcaceae</taxon>
        <taxon>Methanococcus</taxon>
    </lineage>
</organism>
<feature type="transmembrane region" description="Helical" evidence="16">
    <location>
        <begin position="418"/>
        <end position="443"/>
    </location>
</feature>
<feature type="domain" description="FeoB-type G" evidence="17">
    <location>
        <begin position="2"/>
        <end position="165"/>
    </location>
</feature>
<dbReference type="PRINTS" id="PR00326">
    <property type="entry name" value="GTP1OBG"/>
</dbReference>
<dbReference type="InterPro" id="IPR027417">
    <property type="entry name" value="P-loop_NTPase"/>
</dbReference>
<keyword evidence="2" id="KW-0813">Transport</keyword>
<keyword evidence="3" id="KW-1003">Cell membrane</keyword>
<dbReference type="GO" id="GO:0046872">
    <property type="term" value="F:metal ion binding"/>
    <property type="evidence" value="ECO:0007669"/>
    <property type="project" value="UniProtKB-KW"/>
</dbReference>
<evidence type="ECO:0000256" key="2">
    <source>
        <dbReference type="ARBA" id="ARBA00022448"/>
    </source>
</evidence>
<dbReference type="Pfam" id="PF07664">
    <property type="entry name" value="FeoB_C"/>
    <property type="match status" value="1"/>
</dbReference>
<dbReference type="PROSITE" id="PS51711">
    <property type="entry name" value="G_FEOB"/>
    <property type="match status" value="1"/>
</dbReference>
<dbReference type="GO" id="GO:0005525">
    <property type="term" value="F:GTP binding"/>
    <property type="evidence" value="ECO:0007669"/>
    <property type="project" value="UniProtKB-KW"/>
</dbReference>
<keyword evidence="11 16" id="KW-0472">Membrane</keyword>
<dbReference type="PANTHER" id="PTHR43185">
    <property type="entry name" value="FERROUS IRON TRANSPORT PROTEIN B"/>
    <property type="match status" value="1"/>
</dbReference>
<evidence type="ECO:0000256" key="15">
    <source>
        <dbReference type="PIRSR" id="PIRSR603373-2"/>
    </source>
</evidence>
<feature type="transmembrane region" description="Helical" evidence="16">
    <location>
        <begin position="589"/>
        <end position="613"/>
    </location>
</feature>
<feature type="binding site" evidence="14">
    <location>
        <begin position="115"/>
        <end position="118"/>
    </location>
    <ligand>
        <name>GTP</name>
        <dbReference type="ChEBI" id="CHEBI:37565"/>
        <label>1</label>
    </ligand>
</feature>
<dbReference type="SUPFAM" id="SSF52540">
    <property type="entry name" value="P-loop containing nucleoside triphosphate hydrolases"/>
    <property type="match status" value="1"/>
</dbReference>
<dbReference type="CDD" id="cd01879">
    <property type="entry name" value="FeoB"/>
    <property type="match status" value="1"/>
</dbReference>
<evidence type="ECO:0000313" key="18">
    <source>
        <dbReference type="EMBL" id="ABR56318.1"/>
    </source>
</evidence>
<feature type="binding site" evidence="14">
    <location>
        <begin position="9"/>
        <end position="16"/>
    </location>
    <ligand>
        <name>GTP</name>
        <dbReference type="ChEBI" id="CHEBI:37565"/>
        <label>1</label>
    </ligand>
</feature>
<name>A6UUZ6_META3</name>
<dbReference type="KEGG" id="mae:Maeo_0735"/>
<dbReference type="Gene3D" id="1.10.287.1770">
    <property type="match status" value="1"/>
</dbReference>
<evidence type="ECO:0000256" key="12">
    <source>
        <dbReference type="ARBA" id="ARBA00031200"/>
    </source>
</evidence>
<dbReference type="Pfam" id="PF02421">
    <property type="entry name" value="FeoB_N"/>
    <property type="match status" value="1"/>
</dbReference>
<dbReference type="EMBL" id="CP000743">
    <property type="protein sequence ID" value="ABR56318.1"/>
    <property type="molecule type" value="Genomic_DNA"/>
</dbReference>
<evidence type="ECO:0000256" key="3">
    <source>
        <dbReference type="ARBA" id="ARBA00022475"/>
    </source>
</evidence>
<evidence type="ECO:0000256" key="8">
    <source>
        <dbReference type="ARBA" id="ARBA00023004"/>
    </source>
</evidence>
<dbReference type="Gene3D" id="3.40.50.300">
    <property type="entry name" value="P-loop containing nucleotide triphosphate hydrolases"/>
    <property type="match status" value="1"/>
</dbReference>
<dbReference type="InterPro" id="IPR011642">
    <property type="entry name" value="Gate_dom"/>
</dbReference>
<evidence type="ECO:0000313" key="19">
    <source>
        <dbReference type="Proteomes" id="UP000001106"/>
    </source>
</evidence>
<keyword evidence="6 14" id="KW-0547">Nucleotide-binding</keyword>
<protein>
    <recommendedName>
        <fullName evidence="12 13">Ferrous iron transport protein B</fullName>
    </recommendedName>
</protein>
<dbReference type="InterPro" id="IPR041069">
    <property type="entry name" value="FeoB_Cyto"/>
</dbReference>
<dbReference type="Pfam" id="PF07670">
    <property type="entry name" value="Gate"/>
    <property type="match status" value="2"/>
</dbReference>
<dbReference type="eggNOG" id="arCOG00359">
    <property type="taxonomic scope" value="Archaea"/>
</dbReference>
<evidence type="ECO:0000259" key="17">
    <source>
        <dbReference type="PROSITE" id="PS51711"/>
    </source>
</evidence>
<dbReference type="NCBIfam" id="TIGR00437">
    <property type="entry name" value="feoB"/>
    <property type="match status" value="1"/>
</dbReference>
<gene>
    <name evidence="18" type="ordered locus">Maeo_0735</name>
</gene>
<feature type="transmembrane region" description="Helical" evidence="16">
    <location>
        <begin position="308"/>
        <end position="328"/>
    </location>
</feature>
<feature type="transmembrane region" description="Helical" evidence="16">
    <location>
        <begin position="280"/>
        <end position="302"/>
    </location>
</feature>
<sequence>MENTVSLVGQPNVGKTTLFNLLTGMRQKIGNWAGVTVEKKEGILKDGSNKEYAVVDLPGIYSLMSDSIDQKIARDYILKYSDIVVNVVDTPNINRNLYLTLQLLELGKFPILCLNLIDEAEKHGLQLDIKKLSEKLGNLPIITSSGRFGIGVEELKNAIYSYEYKEPPIIKYSDILEDGINKVVEKINEYYPNNAIPDKFKTVPKRWIALSLFERDPDVLESFNNPKLMDFVQQITEKIESEIKHDIESYIVEQRYKKSDKILKDVIKEQNQVYDDIDPIVLHPIYGLCIFGIVMYLMYSFVFGVGNIFSGYVAMIFEYVGNYLTYALPPQYVGVVVDGALAGVGGVLEFFPMIVLIMLSLSLLEDTGYLSRVAALMHKYMSKMGLGGKSIIPFIVSFGCTVPGLMASRFMSNHKERLITLLMAPMMPCSARFIIIGFMAAAFFPENTVLFTIAIISIMFGVIWTVSYILSKLIKGKSEEFIFELPPYRTPDWNNILKSTWDKSKSFLKKAGTVIVAGSVAFYWLLNYPTVDNSYAIAIGRTLEPITLLMGIDWRGALALLFGIVAKELVVSTMDIVYGGNYANILTPLNAFVLCIVSVLYVPCVATIAAFYVETKSIKWTTFSILFQTFVATIVGIIIYNAGTMMGF</sequence>
<evidence type="ECO:0000256" key="16">
    <source>
        <dbReference type="SAM" id="Phobius"/>
    </source>
</evidence>
<keyword evidence="15" id="KW-0460">Magnesium</keyword>
<accession>A6UUZ6</accession>
<dbReference type="PANTHER" id="PTHR43185:SF1">
    <property type="entry name" value="FE(2+) TRANSPORTER FEOB"/>
    <property type="match status" value="1"/>
</dbReference>
<feature type="transmembrane region" description="Helical" evidence="16">
    <location>
        <begin position="557"/>
        <end position="577"/>
    </location>
</feature>
<keyword evidence="7 16" id="KW-1133">Transmembrane helix</keyword>
<dbReference type="Pfam" id="PF17910">
    <property type="entry name" value="FeoB_Cyto"/>
    <property type="match status" value="1"/>
</dbReference>
<keyword evidence="9" id="KW-0406">Ion transport</keyword>
<feature type="binding site" evidence="15">
    <location>
        <position position="23"/>
    </location>
    <ligand>
        <name>Mg(2+)</name>
        <dbReference type="ChEBI" id="CHEBI:18420"/>
        <label>2</label>
    </ligand>
</feature>
<proteinExistence type="predicted"/>
<feature type="transmembrane region" description="Helical" evidence="16">
    <location>
        <begin position="384"/>
        <end position="406"/>
    </location>
</feature>
<dbReference type="AlphaFoldDB" id="A6UUZ6"/>
<keyword evidence="8" id="KW-0408">Iron</keyword>
<dbReference type="GeneID" id="5327739"/>
<evidence type="ECO:0000256" key="6">
    <source>
        <dbReference type="ARBA" id="ARBA00022741"/>
    </source>
</evidence>
<keyword evidence="19" id="KW-1185">Reference proteome</keyword>
<reference evidence="18" key="1">
    <citation type="submission" date="2007-06" db="EMBL/GenBank/DDBJ databases">
        <title>Complete sequence of Methanococcus aeolicus Nankai-3.</title>
        <authorList>
            <consortium name="US DOE Joint Genome Institute"/>
            <person name="Copeland A."/>
            <person name="Lucas S."/>
            <person name="Lapidus A."/>
            <person name="Barry K."/>
            <person name="Glavina del Rio T."/>
            <person name="Dalin E."/>
            <person name="Tice H."/>
            <person name="Pitluck S."/>
            <person name="Chain P."/>
            <person name="Malfatti S."/>
            <person name="Shin M."/>
            <person name="Vergez L."/>
            <person name="Schmutz J."/>
            <person name="Larimer F."/>
            <person name="Land M."/>
            <person name="Hauser L."/>
            <person name="Kyrpides N."/>
            <person name="Lykidis A."/>
            <person name="Sieprawska-Lupa M."/>
            <person name="Whitman W.B."/>
            <person name="Richardson P."/>
        </authorList>
    </citation>
    <scope>NUCLEOTIDE SEQUENCE [LARGE SCALE GENOMIC DNA]</scope>
    <source>
        <strain evidence="18">Nankai-3</strain>
    </source>
</reference>
<dbReference type="Proteomes" id="UP000001106">
    <property type="component" value="Chromosome"/>
</dbReference>
<evidence type="ECO:0000256" key="9">
    <source>
        <dbReference type="ARBA" id="ARBA00023065"/>
    </source>
</evidence>
<feature type="binding site" evidence="14">
    <location>
        <begin position="34"/>
        <end position="38"/>
    </location>
    <ligand>
        <name>GTP</name>
        <dbReference type="ChEBI" id="CHEBI:37565"/>
        <label>1</label>
    </ligand>
</feature>
<dbReference type="InterPro" id="IPR011640">
    <property type="entry name" value="Fe2_transport_prot_B_C"/>
</dbReference>
<keyword evidence="10 14" id="KW-0342">GTP-binding</keyword>
<feature type="binding site" evidence="15">
    <location>
        <position position="20"/>
    </location>
    <ligand>
        <name>Mg(2+)</name>
        <dbReference type="ChEBI" id="CHEBI:18420"/>
        <label>2</label>
    </ligand>
</feature>
<dbReference type="InterPro" id="IPR003373">
    <property type="entry name" value="Fe2_transport_prot-B"/>
</dbReference>
<evidence type="ECO:0000256" key="5">
    <source>
        <dbReference type="ARBA" id="ARBA00022692"/>
    </source>
</evidence>
<dbReference type="HOGENOM" id="CLU_013350_3_2_2"/>
<feature type="binding site" evidence="14">
    <location>
        <begin position="56"/>
        <end position="59"/>
    </location>
    <ligand>
        <name>GTP</name>
        <dbReference type="ChEBI" id="CHEBI:37565"/>
        <label>3</label>
    </ligand>
</feature>
<dbReference type="InterPro" id="IPR006073">
    <property type="entry name" value="GTP-bd"/>
</dbReference>
<dbReference type="InterPro" id="IPR030389">
    <property type="entry name" value="G_FEOB_dom"/>
</dbReference>
<evidence type="ECO:0000256" key="4">
    <source>
        <dbReference type="ARBA" id="ARBA00022496"/>
    </source>
</evidence>
<dbReference type="STRING" id="419665.Maeo_0735"/>
<dbReference type="InterPro" id="IPR050860">
    <property type="entry name" value="FeoB_GTPase"/>
</dbReference>
<keyword evidence="15" id="KW-0479">Metal-binding</keyword>
<feature type="transmembrane region" description="Helical" evidence="16">
    <location>
        <begin position="340"/>
        <end position="364"/>
    </location>
</feature>
<dbReference type="OrthoDB" id="85305at2157"/>
<dbReference type="GO" id="GO:0005886">
    <property type="term" value="C:plasma membrane"/>
    <property type="evidence" value="ECO:0007669"/>
    <property type="project" value="UniProtKB-SubCell"/>
</dbReference>
<evidence type="ECO:0000256" key="14">
    <source>
        <dbReference type="PIRSR" id="PIRSR603373-1"/>
    </source>
</evidence>
<evidence type="ECO:0000256" key="13">
    <source>
        <dbReference type="NCBIfam" id="TIGR00437"/>
    </source>
</evidence>
<dbReference type="RefSeq" id="WP_011973450.1">
    <property type="nucleotide sequence ID" value="NC_009635.1"/>
</dbReference>
<feature type="binding site" evidence="15">
    <location>
        <position position="24"/>
    </location>
    <ligand>
        <name>Mg(2+)</name>
        <dbReference type="ChEBI" id="CHEBI:18420"/>
        <label>2</label>
    </ligand>
</feature>
<dbReference type="GO" id="GO:0015093">
    <property type="term" value="F:ferrous iron transmembrane transporter activity"/>
    <property type="evidence" value="ECO:0007669"/>
    <property type="project" value="UniProtKB-UniRule"/>
</dbReference>
<comment type="subcellular location">
    <subcellularLocation>
        <location evidence="1">Cell membrane</location>
        <topology evidence="1">Multi-pass membrane protein</topology>
    </subcellularLocation>
</comment>
<evidence type="ECO:0000256" key="10">
    <source>
        <dbReference type="ARBA" id="ARBA00023134"/>
    </source>
</evidence>
<evidence type="ECO:0000256" key="1">
    <source>
        <dbReference type="ARBA" id="ARBA00004651"/>
    </source>
</evidence>
<evidence type="ECO:0000256" key="11">
    <source>
        <dbReference type="ARBA" id="ARBA00023136"/>
    </source>
</evidence>